<evidence type="ECO:0000313" key="2">
    <source>
        <dbReference type="EMBL" id="MDZ5472848.1"/>
    </source>
</evidence>
<comment type="caution">
    <text evidence="2">The sequence shown here is derived from an EMBL/GenBank/DDBJ whole genome shotgun (WGS) entry which is preliminary data.</text>
</comment>
<dbReference type="RefSeq" id="WP_322447149.1">
    <property type="nucleotide sequence ID" value="NZ_JAXOFX010000009.1"/>
</dbReference>
<reference evidence="2 3" key="1">
    <citation type="submission" date="2023-11" db="EMBL/GenBank/DDBJ databases">
        <title>Bacillus jintuensis, isolated from a mudflat on the Beibu Gulf coast.</title>
        <authorList>
            <person name="Li M."/>
        </authorList>
    </citation>
    <scope>NUCLEOTIDE SEQUENCE [LARGE SCALE GENOMIC DNA]</scope>
    <source>
        <strain evidence="2 3">31A1R</strain>
    </source>
</reference>
<dbReference type="Gene3D" id="3.10.180.10">
    <property type="entry name" value="2,3-Dihydroxybiphenyl 1,2-Dioxygenase, domain 1"/>
    <property type="match status" value="2"/>
</dbReference>
<gene>
    <name evidence="2" type="ORF">SM124_14035</name>
</gene>
<dbReference type="CDD" id="cd06587">
    <property type="entry name" value="VOC"/>
    <property type="match status" value="1"/>
</dbReference>
<dbReference type="Pfam" id="PF00903">
    <property type="entry name" value="Glyoxalase"/>
    <property type="match status" value="1"/>
</dbReference>
<dbReference type="InterPro" id="IPR004360">
    <property type="entry name" value="Glyas_Fos-R_dOase_dom"/>
</dbReference>
<proteinExistence type="predicted"/>
<evidence type="ECO:0000313" key="3">
    <source>
        <dbReference type="Proteomes" id="UP001290455"/>
    </source>
</evidence>
<feature type="domain" description="Glyoxalase/fosfomycin resistance/dioxygenase" evidence="1">
    <location>
        <begin position="148"/>
        <end position="268"/>
    </location>
</feature>
<evidence type="ECO:0000259" key="1">
    <source>
        <dbReference type="Pfam" id="PF00903"/>
    </source>
</evidence>
<dbReference type="InterPro" id="IPR029068">
    <property type="entry name" value="Glyas_Bleomycin-R_OHBP_Dase"/>
</dbReference>
<protein>
    <submittedName>
        <fullName evidence="2">VOC family protein</fullName>
    </submittedName>
</protein>
<accession>A0ABU5J0B0</accession>
<keyword evidence="3" id="KW-1185">Reference proteome</keyword>
<name>A0ABU5J0B0_9BACI</name>
<dbReference type="SUPFAM" id="SSF54593">
    <property type="entry name" value="Glyoxalase/Bleomycin resistance protein/Dihydroxybiphenyl dioxygenase"/>
    <property type="match status" value="1"/>
</dbReference>
<dbReference type="Proteomes" id="UP001290455">
    <property type="component" value="Unassembled WGS sequence"/>
</dbReference>
<dbReference type="EMBL" id="JAXOFX010000009">
    <property type="protein sequence ID" value="MDZ5472848.1"/>
    <property type="molecule type" value="Genomic_DNA"/>
</dbReference>
<sequence length="275" mass="32189">MYRWDGGFIMVDPDKFDEGVQWYEEVFGWKCVDKITTWMGRKGFMKLPRTGMVTIKSFEGEYEHFLSPETEGNVKLVFVTYDLNETLSYLANRKISSTEVHVLPNGQRYCDILAFDNMKLTVVEEQRQNDENEYPPSGIIGFGSVNTIIPVMDPKVSAEWYEKHLGFELVELDEEKGFAHMRTEDAYDRNVLGEQFWDYIWLIKSTDKSVEKPNDNKARTYYDIRPEVFFDEYNLLIQNGIKPSEVAGDPLKGWGGFHFYDPDHNRIDVWSYQAN</sequence>
<organism evidence="2 3">
    <name type="scientific">Robertmurraya mangrovi</name>
    <dbReference type="NCBI Taxonomy" id="3098077"/>
    <lineage>
        <taxon>Bacteria</taxon>
        <taxon>Bacillati</taxon>
        <taxon>Bacillota</taxon>
        <taxon>Bacilli</taxon>
        <taxon>Bacillales</taxon>
        <taxon>Bacillaceae</taxon>
        <taxon>Robertmurraya</taxon>
    </lineage>
</organism>